<dbReference type="InterPro" id="IPR011856">
    <property type="entry name" value="tRNA_endonuc-like_dom_sf"/>
</dbReference>
<keyword evidence="2" id="KW-0269">Exonuclease</keyword>
<dbReference type="RefSeq" id="WP_096365903.1">
    <property type="nucleotide sequence ID" value="NZ_AP018052.1"/>
</dbReference>
<evidence type="ECO:0000313" key="2">
    <source>
        <dbReference type="EMBL" id="BAZ93733.1"/>
    </source>
</evidence>
<keyword evidence="3" id="KW-1185">Reference proteome</keyword>
<reference evidence="2 3" key="1">
    <citation type="submission" date="2017-05" db="EMBL/GenBank/DDBJ databases">
        <title>Thiocyanate degradation by Thiohalobacter thiocyanaticus FOKN1.</title>
        <authorList>
            <person name="Oshiki M."/>
            <person name="Fukushima T."/>
            <person name="Kawano S."/>
            <person name="Nakagawa J."/>
        </authorList>
    </citation>
    <scope>NUCLEOTIDE SEQUENCE [LARGE SCALE GENOMIC DNA]</scope>
    <source>
        <strain evidence="2 3">FOKN1</strain>
    </source>
</reference>
<keyword evidence="2" id="KW-0540">Nuclease</keyword>
<dbReference type="Proteomes" id="UP000218765">
    <property type="component" value="Chromosome"/>
</dbReference>
<dbReference type="AlphaFoldDB" id="A0A1Z4VQH1"/>
<name>A0A1Z4VQH1_9GAMM</name>
<sequence length="401" mass="46128">MNQYQYAVPVHVSDGGGVVPLKRVPLTSSEKENEYNEVWLQNVLFQEPGCLPVNEVDSAYSDLVPICRELSTSVGYIDILYATPRGQLVILEAKLWRNPESRRKVVGQILDYATELSRWSYEDLQREVSKATKRKGNVLYDIVAERFPELDESQFVDEVSQSLRLGRFLLLVAGDGIREGVSNIAEYLQGYHALHFTFGLVEVMVYQMNGGYLIQPHVLAKTEVFKRLIVEVPADNLTVMDESQEEKNARELNDWQNFYLGFWKELLSTLKLDDAGQPIPKANAVGNIYFSMPLQGGQSWITCYFLKSKNEAGVFLTFTRGELADRVYRLLEAEQEEIDRALGIEVEWQSYEGKHRILSSVRVSDIFDENNREDLLAFFRDRINRFVNTFRPRLKKIDSNQ</sequence>
<dbReference type="GO" id="GO:0004527">
    <property type="term" value="F:exonuclease activity"/>
    <property type="evidence" value="ECO:0007669"/>
    <property type="project" value="UniProtKB-KW"/>
</dbReference>
<feature type="domain" description="DUF4268" evidence="1">
    <location>
        <begin position="259"/>
        <end position="393"/>
    </location>
</feature>
<proteinExistence type="predicted"/>
<dbReference type="OrthoDB" id="506280at2"/>
<keyword evidence="2" id="KW-0378">Hydrolase</keyword>
<dbReference type="GO" id="GO:0003676">
    <property type="term" value="F:nucleic acid binding"/>
    <property type="evidence" value="ECO:0007669"/>
    <property type="project" value="InterPro"/>
</dbReference>
<accession>A0A1Z4VQH1</accession>
<dbReference type="Pfam" id="PF14088">
    <property type="entry name" value="DUF4268"/>
    <property type="match status" value="1"/>
</dbReference>
<dbReference type="KEGG" id="ttc:FOKN1_1335"/>
<evidence type="ECO:0000259" key="1">
    <source>
        <dbReference type="Pfam" id="PF14088"/>
    </source>
</evidence>
<organism evidence="2 3">
    <name type="scientific">Thiohalobacter thiocyanaticus</name>
    <dbReference type="NCBI Taxonomy" id="585455"/>
    <lineage>
        <taxon>Bacteria</taxon>
        <taxon>Pseudomonadati</taxon>
        <taxon>Pseudomonadota</taxon>
        <taxon>Gammaproteobacteria</taxon>
        <taxon>Thiohalobacterales</taxon>
        <taxon>Thiohalobacteraceae</taxon>
        <taxon>Thiohalobacter</taxon>
    </lineage>
</organism>
<dbReference type="EMBL" id="AP018052">
    <property type="protein sequence ID" value="BAZ93733.1"/>
    <property type="molecule type" value="Genomic_DNA"/>
</dbReference>
<dbReference type="InterPro" id="IPR025364">
    <property type="entry name" value="DUF4268"/>
</dbReference>
<evidence type="ECO:0000313" key="3">
    <source>
        <dbReference type="Proteomes" id="UP000218765"/>
    </source>
</evidence>
<dbReference type="Gene3D" id="3.40.1350.10">
    <property type="match status" value="1"/>
</dbReference>
<protein>
    <submittedName>
        <fullName evidence="2">Exonuclease III</fullName>
    </submittedName>
</protein>
<gene>
    <name evidence="2" type="ORF">FOKN1_1335</name>
</gene>